<evidence type="ECO:0000313" key="2">
    <source>
        <dbReference type="EMBL" id="EQD70208.1"/>
    </source>
</evidence>
<dbReference type="EMBL" id="AUZY01003226">
    <property type="protein sequence ID" value="EQD70208.1"/>
    <property type="molecule type" value="Genomic_DNA"/>
</dbReference>
<reference evidence="2" key="2">
    <citation type="journal article" date="2014" name="ISME J.">
        <title>Microbial stratification in low pH oxic and suboxic macroscopic growths along an acid mine drainage.</title>
        <authorList>
            <person name="Mendez-Garcia C."/>
            <person name="Mesa V."/>
            <person name="Sprenger R.R."/>
            <person name="Richter M."/>
            <person name="Diez M.S."/>
            <person name="Solano J."/>
            <person name="Bargiela R."/>
            <person name="Golyshina O.V."/>
            <person name="Manteca A."/>
            <person name="Ramos J.L."/>
            <person name="Gallego J.R."/>
            <person name="Llorente I."/>
            <person name="Martins Dos Santos V.A."/>
            <person name="Jensen O.N."/>
            <person name="Pelaez A.I."/>
            <person name="Sanchez J."/>
            <person name="Ferrer M."/>
        </authorList>
    </citation>
    <scope>NUCLEOTIDE SEQUENCE</scope>
</reference>
<name>T1BNN3_9ZZZZ</name>
<protein>
    <submittedName>
        <fullName evidence="2">Phosphoribosylformylglycinamidine synthase II</fullName>
    </submittedName>
</protein>
<reference evidence="2" key="1">
    <citation type="submission" date="2013-08" db="EMBL/GenBank/DDBJ databases">
        <authorList>
            <person name="Mendez C."/>
            <person name="Richter M."/>
            <person name="Ferrer M."/>
            <person name="Sanchez J."/>
        </authorList>
    </citation>
    <scope>NUCLEOTIDE SEQUENCE</scope>
</reference>
<dbReference type="InterPro" id="IPR010074">
    <property type="entry name" value="PRibForGlyAmidine_synth_PurL"/>
</dbReference>
<gene>
    <name evidence="2" type="ORF">B1B_05128</name>
</gene>
<dbReference type="Pfam" id="PF02769">
    <property type="entry name" value="AIRS_C"/>
    <property type="match status" value="1"/>
</dbReference>
<dbReference type="InterPro" id="IPR036676">
    <property type="entry name" value="PurM-like_C_sf"/>
</dbReference>
<dbReference type="InterPro" id="IPR010918">
    <property type="entry name" value="PurM-like_C_dom"/>
</dbReference>
<dbReference type="SUPFAM" id="SSF56042">
    <property type="entry name" value="PurM C-terminal domain-like"/>
    <property type="match status" value="1"/>
</dbReference>
<dbReference type="GO" id="GO:0006189">
    <property type="term" value="P:'de novo' IMP biosynthetic process"/>
    <property type="evidence" value="ECO:0007669"/>
    <property type="project" value="InterPro"/>
</dbReference>
<dbReference type="Gene3D" id="3.90.650.10">
    <property type="entry name" value="PurM-like C-terminal domain"/>
    <property type="match status" value="1"/>
</dbReference>
<feature type="non-terminal residue" evidence="2">
    <location>
        <position position="1"/>
    </location>
</feature>
<feature type="non-terminal residue" evidence="2">
    <location>
        <position position="67"/>
    </location>
</feature>
<comment type="caution">
    <text evidence="2">The sequence shown here is derived from an EMBL/GenBank/DDBJ whole genome shotgun (WGS) entry which is preliminary data.</text>
</comment>
<proteinExistence type="predicted"/>
<sequence length="67" mass="6915">GRDGIHGATFASVQLDESADERRPAVQVGNPYLEKCLLEACLELCGHPALVGLQDCGAAGLTSSCAE</sequence>
<dbReference type="PANTHER" id="PTHR43555:SF1">
    <property type="entry name" value="PHOSPHORIBOSYLFORMYLGLYCINAMIDINE SYNTHASE SUBUNIT PURL"/>
    <property type="match status" value="1"/>
</dbReference>
<feature type="domain" description="PurM-like C-terminal" evidence="1">
    <location>
        <begin position="2"/>
        <end position="67"/>
    </location>
</feature>
<dbReference type="PANTHER" id="PTHR43555">
    <property type="entry name" value="PHOSPHORIBOSYLFORMYLGLYCINAMIDINE SYNTHASE SUBUNIT PURL"/>
    <property type="match status" value="1"/>
</dbReference>
<organism evidence="2">
    <name type="scientific">mine drainage metagenome</name>
    <dbReference type="NCBI Taxonomy" id="410659"/>
    <lineage>
        <taxon>unclassified sequences</taxon>
        <taxon>metagenomes</taxon>
        <taxon>ecological metagenomes</taxon>
    </lineage>
</organism>
<evidence type="ECO:0000259" key="1">
    <source>
        <dbReference type="Pfam" id="PF02769"/>
    </source>
</evidence>
<dbReference type="GO" id="GO:0004642">
    <property type="term" value="F:phosphoribosylformylglycinamidine synthase activity"/>
    <property type="evidence" value="ECO:0007669"/>
    <property type="project" value="InterPro"/>
</dbReference>
<dbReference type="AlphaFoldDB" id="T1BNN3"/>
<accession>T1BNN3</accession>